<dbReference type="InterPro" id="IPR036397">
    <property type="entry name" value="RNaseH_sf"/>
</dbReference>
<protein>
    <submittedName>
        <fullName evidence="4">Polymerase (DNA directed) nu</fullName>
    </submittedName>
</protein>
<dbReference type="Gene3D" id="3.30.420.10">
    <property type="entry name" value="Ribonuclease H-like superfamily/Ribonuclease H"/>
    <property type="match status" value="1"/>
</dbReference>
<dbReference type="Ensembl" id="ENSNBRT00000006384.1">
    <property type="protein sequence ID" value="ENSNBRP00000006196.1"/>
    <property type="gene ID" value="ENSNBRG00000004800.1"/>
</dbReference>
<dbReference type="Proteomes" id="UP000261580">
    <property type="component" value="Unassembled WGS sequence"/>
</dbReference>
<dbReference type="OMA" id="NICHEIQ"/>
<proteinExistence type="predicted"/>
<dbReference type="Pfam" id="PF00476">
    <property type="entry name" value="DNA_pol_A"/>
    <property type="match status" value="2"/>
</dbReference>
<feature type="compositionally biased region" description="Basic and acidic residues" evidence="2">
    <location>
        <begin position="382"/>
        <end position="395"/>
    </location>
</feature>
<accession>A0A3Q4GCE2</accession>
<dbReference type="SMART" id="SM00482">
    <property type="entry name" value="POLAc"/>
    <property type="match status" value="1"/>
</dbReference>
<dbReference type="GeneTree" id="ENSGT00940000159015"/>
<feature type="domain" description="DNA-directed DNA polymerase family A palm" evidence="3">
    <location>
        <begin position="868"/>
        <end position="1046"/>
    </location>
</feature>
<feature type="compositionally biased region" description="Basic and acidic residues" evidence="2">
    <location>
        <begin position="408"/>
        <end position="445"/>
    </location>
</feature>
<sequence length="1082" mass="121697">MLPTTEQSNCHKEEPAAVCYPVSSCLKIYEGRESRTSGAQTEKVGKDSWHIATKLQDTRAPGSRLKWKQPLSDPTEAASGGAGDRVVLYQQSESETINTGRVHLPPSVFITRQENCCDAHLPKLMKNIVGKEDEVLIADTEHITELGTRQISNICHEIQNAVNEAARKERENRDVSVLHAKGSAYEMERVVPVRTIEDTTVKSHLNSLDIRDDFVDSGTKRGTRGENEENGLEYIVSASEVKTEHFLDTENKATTVEHENPQKISISLGSGLQDVSHCNTEKPQNKGQIGTNTAENDHTQEQPEARSVSLQDNSAENIEKTEVMEAKMDFTFKNKTMANTNHQMAQGQCETHDGKLTEFLGMDTEEGKGGEDGEAEEVAAVDSDRKREAFQHENTDPPAKISLSRRPPKWEPPRSSQEKPREGRVRESKSAREPQGKASPSHETRAVSGACTQLDASNPTQQNRQNKMEKLSRELPGKASIHPPLSKPLKNSEPPTQSKAGCLAASLTCDSRVKYSGKLKPDEKVQMLEIAGQAKVLVLTMVYQDGSTQLDAEQKLTPPACGLLILMKNELDCSTPEGVLDPNDTLVYLKLEHTPAWAQQQVHQSQELFTRSVLLYISQLVVCYKSKDLLRTVLQFYRQDLSWKQVAGCHIQDPQVSGWLLDPTDPSSCYQELLHKYCKRPHTLPALGAQKVSLSLNWHLLHLTSQGLWQLYSDMELNMIPVLAAMESHRIHVDKEALKRTSDLLGTKMKQLEQEAHRAAGQIFLLTSNTQLRTILFEKLRLHERCENKKLPKTIGKQQQSTSEAALLQLQDLHPLPKIILDYRQVWHVHYYYESSSPLKTGRSLVIPQRLCLVLKGKEDEVVTVHPRAMFIPREGCTFLAAETPSLISAEPKLLSLVLHLSPHYHPSTLKGLSEKEVTSEDREHAKRVVYSVVYGAGRKRLSGILGVSSEQASQFQDRFLQTYRDVQGFIQRTIQQSHKQGYVLSIMGRRRNLPNINSPDWAIRMQAERQAHSLCMLFSASLYISPVKLIAQLHDELLYEVEDSHVKKNSFHQPLTIKKKVQVKFYLNKGQSNSFSTLLFL</sequence>
<dbReference type="GO" id="GO:0003887">
    <property type="term" value="F:DNA-directed DNA polymerase activity"/>
    <property type="evidence" value="ECO:0007669"/>
    <property type="project" value="InterPro"/>
</dbReference>
<evidence type="ECO:0000259" key="3">
    <source>
        <dbReference type="SMART" id="SM00482"/>
    </source>
</evidence>
<dbReference type="InterPro" id="IPR001098">
    <property type="entry name" value="DNA-dir_DNA_pol_A_palm_dom"/>
</dbReference>
<keyword evidence="1" id="KW-0235">DNA replication</keyword>
<name>A0A3Q4GCE2_NEOBR</name>
<dbReference type="Gene3D" id="3.30.70.370">
    <property type="match status" value="1"/>
</dbReference>
<reference evidence="4" key="2">
    <citation type="submission" date="2025-09" db="UniProtKB">
        <authorList>
            <consortium name="Ensembl"/>
        </authorList>
    </citation>
    <scope>IDENTIFICATION</scope>
</reference>
<feature type="compositionally biased region" description="Polar residues" evidence="2">
    <location>
        <begin position="285"/>
        <end position="294"/>
    </location>
</feature>
<dbReference type="InterPro" id="IPR043502">
    <property type="entry name" value="DNA/RNA_pol_sf"/>
</dbReference>
<feature type="compositionally biased region" description="Polar residues" evidence="2">
    <location>
        <begin position="450"/>
        <end position="465"/>
    </location>
</feature>
<dbReference type="STRING" id="32507.ENSNBRP00000006196"/>
<evidence type="ECO:0000313" key="5">
    <source>
        <dbReference type="Proteomes" id="UP000261580"/>
    </source>
</evidence>
<dbReference type="Gene3D" id="1.10.150.20">
    <property type="entry name" value="5' to 3' exonuclease, C-terminal subdomain"/>
    <property type="match status" value="1"/>
</dbReference>
<feature type="region of interest" description="Disordered" evidence="2">
    <location>
        <begin position="273"/>
        <end position="318"/>
    </location>
</feature>
<feature type="region of interest" description="Disordered" evidence="2">
    <location>
        <begin position="60"/>
        <end position="83"/>
    </location>
</feature>
<dbReference type="InterPro" id="IPR002298">
    <property type="entry name" value="DNA_polymerase_A"/>
</dbReference>
<dbReference type="PANTHER" id="PTHR10133:SF27">
    <property type="entry name" value="DNA POLYMERASE NU"/>
    <property type="match status" value="1"/>
</dbReference>
<reference evidence="4" key="1">
    <citation type="submission" date="2025-08" db="UniProtKB">
        <authorList>
            <consortium name="Ensembl"/>
        </authorList>
    </citation>
    <scope>IDENTIFICATION</scope>
</reference>
<dbReference type="GO" id="GO:0006302">
    <property type="term" value="P:double-strand break repair"/>
    <property type="evidence" value="ECO:0007669"/>
    <property type="project" value="TreeGrafter"/>
</dbReference>
<dbReference type="SUPFAM" id="SSF56672">
    <property type="entry name" value="DNA/RNA polymerases"/>
    <property type="match status" value="1"/>
</dbReference>
<dbReference type="AlphaFoldDB" id="A0A3Q4GCE2"/>
<dbReference type="Gene3D" id="1.20.1060.10">
    <property type="entry name" value="Taq DNA Polymerase, Chain T, domain 4"/>
    <property type="match status" value="1"/>
</dbReference>
<evidence type="ECO:0000313" key="4">
    <source>
        <dbReference type="Ensembl" id="ENSNBRP00000006196.1"/>
    </source>
</evidence>
<feature type="region of interest" description="Disordered" evidence="2">
    <location>
        <begin position="362"/>
        <end position="499"/>
    </location>
</feature>
<evidence type="ECO:0000256" key="1">
    <source>
        <dbReference type="ARBA" id="ARBA00022705"/>
    </source>
</evidence>
<organism evidence="4 5">
    <name type="scientific">Neolamprologus brichardi</name>
    <name type="common">Fairy cichlid</name>
    <name type="synonym">Lamprologus brichardi</name>
    <dbReference type="NCBI Taxonomy" id="32507"/>
    <lineage>
        <taxon>Eukaryota</taxon>
        <taxon>Metazoa</taxon>
        <taxon>Chordata</taxon>
        <taxon>Craniata</taxon>
        <taxon>Vertebrata</taxon>
        <taxon>Euteleostomi</taxon>
        <taxon>Actinopterygii</taxon>
        <taxon>Neopterygii</taxon>
        <taxon>Teleostei</taxon>
        <taxon>Neoteleostei</taxon>
        <taxon>Acanthomorphata</taxon>
        <taxon>Ovalentaria</taxon>
        <taxon>Cichlomorphae</taxon>
        <taxon>Cichliformes</taxon>
        <taxon>Cichlidae</taxon>
        <taxon>African cichlids</taxon>
        <taxon>Pseudocrenilabrinae</taxon>
        <taxon>Lamprologini</taxon>
        <taxon>Neolamprologus</taxon>
    </lineage>
</organism>
<dbReference type="PANTHER" id="PTHR10133">
    <property type="entry name" value="DNA POLYMERASE I"/>
    <property type="match status" value="1"/>
</dbReference>
<keyword evidence="5" id="KW-1185">Reference proteome</keyword>
<dbReference type="InterPro" id="IPR040940">
    <property type="entry name" value="DNA_pol_P_Exo"/>
</dbReference>
<feature type="compositionally biased region" description="Basic and acidic residues" evidence="2">
    <location>
        <begin position="295"/>
        <end position="304"/>
    </location>
</feature>
<dbReference type="Bgee" id="ENSNBRG00000004800">
    <property type="expression patterns" value="Expressed in testis"/>
</dbReference>
<feature type="compositionally biased region" description="Basic and acidic residues" evidence="2">
    <location>
        <begin position="466"/>
        <end position="476"/>
    </location>
</feature>
<dbReference type="GO" id="GO:0003677">
    <property type="term" value="F:DNA binding"/>
    <property type="evidence" value="ECO:0007669"/>
    <property type="project" value="InterPro"/>
</dbReference>
<dbReference type="PRINTS" id="PR00868">
    <property type="entry name" value="DNAPOLI"/>
</dbReference>
<evidence type="ECO:0000256" key="2">
    <source>
        <dbReference type="SAM" id="MobiDB-lite"/>
    </source>
</evidence>
<dbReference type="Pfam" id="PF18049">
    <property type="entry name" value="DNA_pol_P_Exo"/>
    <property type="match status" value="1"/>
</dbReference>
<dbReference type="GO" id="GO:0006261">
    <property type="term" value="P:DNA-templated DNA replication"/>
    <property type="evidence" value="ECO:0007669"/>
    <property type="project" value="InterPro"/>
</dbReference>